<protein>
    <submittedName>
        <fullName evidence="4">Flagellar hook capping protein</fullName>
    </submittedName>
</protein>
<keyword evidence="4" id="KW-0969">Cilium</keyword>
<gene>
    <name evidence="4" type="ORF">GCU56_08070</name>
</gene>
<keyword evidence="2" id="KW-1005">Bacterial flagellum biogenesis</keyword>
<evidence type="ECO:0000313" key="4">
    <source>
        <dbReference type="EMBL" id="NEK57825.1"/>
    </source>
</evidence>
<evidence type="ECO:0000256" key="1">
    <source>
        <dbReference type="ARBA" id="ARBA00010577"/>
    </source>
</evidence>
<dbReference type="RefSeq" id="WP_163480994.1">
    <property type="nucleotide sequence ID" value="NZ_JAAGWF010000008.1"/>
</dbReference>
<proteinExistence type="inferred from homology"/>
<accession>A0A7K3VYV6</accession>
<feature type="region of interest" description="Disordered" evidence="3">
    <location>
        <begin position="142"/>
        <end position="191"/>
    </location>
</feature>
<organism evidence="4 5">
    <name type="scientific">Geodermatophilus sabuli</name>
    <dbReference type="NCBI Taxonomy" id="1564158"/>
    <lineage>
        <taxon>Bacteria</taxon>
        <taxon>Bacillati</taxon>
        <taxon>Actinomycetota</taxon>
        <taxon>Actinomycetes</taxon>
        <taxon>Geodermatophilales</taxon>
        <taxon>Geodermatophilaceae</taxon>
        <taxon>Geodermatophilus</taxon>
    </lineage>
</organism>
<evidence type="ECO:0000313" key="5">
    <source>
        <dbReference type="Proteomes" id="UP000470246"/>
    </source>
</evidence>
<keyword evidence="5" id="KW-1185">Reference proteome</keyword>
<dbReference type="Proteomes" id="UP000470246">
    <property type="component" value="Unassembled WGS sequence"/>
</dbReference>
<keyword evidence="4" id="KW-0282">Flagellum</keyword>
<comment type="similarity">
    <text evidence="1">Belongs to the FlgD family.</text>
</comment>
<reference evidence="4 5" key="1">
    <citation type="submission" date="2020-02" db="EMBL/GenBank/DDBJ databases">
        <title>Geodermatophilus sabuli CPCC 205279 I12A-02694.</title>
        <authorList>
            <person name="Jiang Z."/>
        </authorList>
    </citation>
    <scope>NUCLEOTIDE SEQUENCE [LARGE SCALE GENOMIC DNA]</scope>
    <source>
        <strain evidence="4 5">I12A-02694</strain>
    </source>
</reference>
<keyword evidence="4" id="KW-0966">Cell projection</keyword>
<sequence length="191" mass="19237">MTAPVSGTTATSHTMPTSSVDRPDQMGKDTFLKLLVAQMRYQDPSKPVDSSQMMSQTAVFSQVEKLEQIATQNASMLALQRANSAGSFVGRSITYTDSTGSRTSGVVTSVRLGSGTDEAVAMIGKIAVPLGRITEVAAVTPGPATTTATAPTTTPSTVTTSTGTPDAATPAGGASTAGPVTAGPAPTPDSD</sequence>
<comment type="caution">
    <text evidence="4">The sequence shown here is derived from an EMBL/GenBank/DDBJ whole genome shotgun (WGS) entry which is preliminary data.</text>
</comment>
<dbReference type="GO" id="GO:0044781">
    <property type="term" value="P:bacterial-type flagellum organization"/>
    <property type="evidence" value="ECO:0007669"/>
    <property type="project" value="UniProtKB-KW"/>
</dbReference>
<feature type="compositionally biased region" description="Low complexity" evidence="3">
    <location>
        <begin position="142"/>
        <end position="184"/>
    </location>
</feature>
<evidence type="ECO:0000256" key="2">
    <source>
        <dbReference type="ARBA" id="ARBA00022795"/>
    </source>
</evidence>
<evidence type="ECO:0000256" key="3">
    <source>
        <dbReference type="SAM" id="MobiDB-lite"/>
    </source>
</evidence>
<name>A0A7K3VYV6_9ACTN</name>
<dbReference type="EMBL" id="JAAGWF010000008">
    <property type="protein sequence ID" value="NEK57825.1"/>
    <property type="molecule type" value="Genomic_DNA"/>
</dbReference>
<feature type="compositionally biased region" description="Polar residues" evidence="3">
    <location>
        <begin position="1"/>
        <end position="20"/>
    </location>
</feature>
<dbReference type="Pfam" id="PF03963">
    <property type="entry name" value="FlgD"/>
    <property type="match status" value="1"/>
</dbReference>
<dbReference type="AlphaFoldDB" id="A0A7K3VYV6"/>
<feature type="region of interest" description="Disordered" evidence="3">
    <location>
        <begin position="1"/>
        <end position="24"/>
    </location>
</feature>
<dbReference type="InterPro" id="IPR005648">
    <property type="entry name" value="FlgD"/>
</dbReference>